<keyword evidence="3" id="KW-1185">Reference proteome</keyword>
<protein>
    <submittedName>
        <fullName evidence="2">Uncharacterized protein</fullName>
    </submittedName>
</protein>
<evidence type="ECO:0000313" key="3">
    <source>
        <dbReference type="Proteomes" id="UP000092993"/>
    </source>
</evidence>
<reference evidence="2 3" key="1">
    <citation type="submission" date="2016-03" db="EMBL/GenBank/DDBJ databases">
        <title>Whole genome sequencing of Grifola frondosa 9006-11.</title>
        <authorList>
            <person name="Min B."/>
            <person name="Park H."/>
            <person name="Kim J.-G."/>
            <person name="Cho H."/>
            <person name="Oh Y.-L."/>
            <person name="Kong W.-S."/>
            <person name="Choi I.-G."/>
        </authorList>
    </citation>
    <scope>NUCLEOTIDE SEQUENCE [LARGE SCALE GENOMIC DNA]</scope>
    <source>
        <strain evidence="2 3">9006-11</strain>
    </source>
</reference>
<feature type="compositionally biased region" description="Basic and acidic residues" evidence="1">
    <location>
        <begin position="9"/>
        <end position="20"/>
    </location>
</feature>
<dbReference type="AlphaFoldDB" id="A0A1C7M7D9"/>
<comment type="caution">
    <text evidence="2">The sequence shown here is derived from an EMBL/GenBank/DDBJ whole genome shotgun (WGS) entry which is preliminary data.</text>
</comment>
<accession>A0A1C7M7D9</accession>
<evidence type="ECO:0000256" key="1">
    <source>
        <dbReference type="SAM" id="MobiDB-lite"/>
    </source>
</evidence>
<proteinExistence type="predicted"/>
<sequence>MWRRPSKRLRSEIDNLEKALSEAASEHMPAPQDAAAPDSPTMVRAHSTGNPPVAGPSGSAQRMDFGVILASVSPPYHGEPPIGTRPVIVPHIIDRSTVTLRLYSQKRAHGLTGEEAFEMLRALSISISFNPDKLVSSALQRMRIREPKILNLLPIA</sequence>
<feature type="region of interest" description="Disordered" evidence="1">
    <location>
        <begin position="1"/>
        <end position="59"/>
    </location>
</feature>
<organism evidence="2 3">
    <name type="scientific">Grifola frondosa</name>
    <name type="common">Maitake</name>
    <name type="synonym">Polyporus frondosus</name>
    <dbReference type="NCBI Taxonomy" id="5627"/>
    <lineage>
        <taxon>Eukaryota</taxon>
        <taxon>Fungi</taxon>
        <taxon>Dikarya</taxon>
        <taxon>Basidiomycota</taxon>
        <taxon>Agaricomycotina</taxon>
        <taxon>Agaricomycetes</taxon>
        <taxon>Polyporales</taxon>
        <taxon>Grifolaceae</taxon>
        <taxon>Grifola</taxon>
    </lineage>
</organism>
<dbReference type="EMBL" id="LUGG01000007">
    <property type="protein sequence ID" value="OBZ72833.1"/>
    <property type="molecule type" value="Genomic_DNA"/>
</dbReference>
<evidence type="ECO:0000313" key="2">
    <source>
        <dbReference type="EMBL" id="OBZ72833.1"/>
    </source>
</evidence>
<gene>
    <name evidence="2" type="ORF">A0H81_06883</name>
</gene>
<feature type="compositionally biased region" description="Low complexity" evidence="1">
    <location>
        <begin position="29"/>
        <end position="40"/>
    </location>
</feature>
<dbReference type="Proteomes" id="UP000092993">
    <property type="component" value="Unassembled WGS sequence"/>
</dbReference>
<name>A0A1C7M7D9_GRIFR</name>